<dbReference type="CDD" id="cd22583">
    <property type="entry name" value="Rcat_RBR_ARI7-like"/>
    <property type="match status" value="1"/>
</dbReference>
<dbReference type="GO" id="GO:0015074">
    <property type="term" value="P:DNA integration"/>
    <property type="evidence" value="ECO:0007669"/>
    <property type="project" value="InterPro"/>
</dbReference>
<accession>A0A8T2HGR8</accession>
<dbReference type="PROSITE" id="PS51873">
    <property type="entry name" value="TRIAD"/>
    <property type="match status" value="1"/>
</dbReference>
<evidence type="ECO:0000259" key="21">
    <source>
        <dbReference type="PROSITE" id="PS50104"/>
    </source>
</evidence>
<dbReference type="InterPro" id="IPR003593">
    <property type="entry name" value="AAA+_ATPase"/>
</dbReference>
<reference evidence="24 25" key="1">
    <citation type="submission" date="2020-12" db="EMBL/GenBank/DDBJ databases">
        <title>Concerted genomic and epigenomic changes stabilize Arabidopsis allopolyploids.</title>
        <authorList>
            <person name="Chen Z."/>
        </authorList>
    </citation>
    <scope>NUCLEOTIDE SEQUENCE [LARGE SCALE GENOMIC DNA]</scope>
    <source>
        <strain evidence="24">As9502</strain>
        <tissue evidence="24">Leaf</tissue>
    </source>
</reference>
<dbReference type="GO" id="GO:0007165">
    <property type="term" value="P:signal transduction"/>
    <property type="evidence" value="ECO:0007669"/>
    <property type="project" value="InterPro"/>
</dbReference>
<sequence length="3134" mass="353617">MAAAPPPAPPNPLVHEVRRTISPYDLTATDNSGAVISHPILKPNNYDEWACGFKTALRSRKKFGFLDGSIPQPPPESADLEDWLTINALLVSWMKMTIDPALLMNISHRDVARDLWEHIRKRFSVSSGPKNQKMKADLATCKQEGMTVEGYYGKLNKIWDNINNYRPLRTCKCGRCVCNLEAEQEKDREDDMVQQFLYGLDETQFHTIRSSLTSRVPLPGLEEVYNIVRQEEDMLSNRHSREEKPDVTAFAIQSRPRIDSGSAKFQNKTVCKHCNRGGHSPENCFVIIGYPEWWGDRPRGQSGRGRGRSGPGFNGGQTRNPISYANAVTTGLSSVVRANRVITDRDRDAVSGLTDDQWRGVVKLLNAGKSDENDIKTNEHGHETLTGTCSNFSSWILDTGASHHMTGKLHLLTDMRKIAPVLIILADGNKRVAVSEGTVRLGSHLILKSVFYVKELTTDLISVGQMMDENYCVLQLADHFLVIQDRTTRTVIGVGKRENGSFCFRSMESAAAVSTSVKGSYDLWHKRLGHASRKVIGLLPTDFLSSSRDFLDSVCDICMRAKQTRETFPLSDNRSLELFGLIHCDVWGPYRTPSHSGARYFLTIVDDFSRGVWIYLMVDKSETQKHLKSFFALVECQFDTRIKTVRSDNGTEFMCMRDYFVQRGIHHETSCVGTPHQNGRVERKHRHILNIARSLRFQSHLPIQFWGECVLSAAYLINRTPSMLLQGKSPYELLYKKVPNYAHLRVFGSLCYAHNQNHRGDKFASRTKRCVFVGYPHGQKGWRLFDLDDQKFLVSRDVVFKETEFPFAEASRDEDDHELGQMGQELNTQSLIPSLEIDGPNIETSGPDIVSSAGPTDPVPITVHEDNLVHISRESSSTLAAASPDPITEEVLPRMDSQSSSSIASPPPVSSDPTPTETEPLGRGLRRKQPPVTLKHFVTNTVSVESNVAATDSTSLYPIEHYIDCSRFSSAHKAFLAAVTAGVEPTTYNRAVIEKVWCDAMSDELDSLRANETFSIVDLPPGKRAIGNKWVYKIKYRSDGTIERYKARLVVLGNRQQEGVDYDETFAPVAKMSTVRVFLGVAAARDWHVHQMDVHNAFLHGDLTEEVYMKLPQGFHCDDPTKVCRLHKSLYGLKQAPRCWFSKLSTALIHYGFTQSLSDYSLFSYNNNGTFVHVLIYVDDLIISGSCSIAVASFKSYLESCFHMKDLGLLKYFLGIEVARNADGFYLSQRKYVLDIISEVGLLGTKPSSFPMEQNHKLSLSRSVLLPNPERYRRLVGRLIYLAVTRPELSYSVHTLAQFMQHPRQDHWNAAIRVVRFLKSNPGQGILLSSTSSMQLNGWCDSDWAACPLTRRSLTGYFVQLGDTPISWKTKKQHTVSRSSAEAEYRAMAFLTQELTWLKRLLQDLGVSHPQPMTIYSDSKSAIALSANPVQHERTKHIEVDCHYIRDAILAGMSDLMASPSSSKPHNYKFKVFSSFHGPDVRKTLLSNLREHFQGKGITMFDDEKIKRGGDLSPSLKRAIKTSKISIVILSQKYASSSWCLDELLEIMKRKKAMKQIVMTVFYGVEPSDVRKQTGDFGIAFNKTCVNKTDKERKEWSKALTDVSNIAGEDFKKWDNEANMIKKIARDVSYKLNATPSKDFEDMVGLEAHLKKIQSLLRLDYKDEALIIGISGPAGIGKSTIARALESRLSDRFQLTCFMDLRGSENSGLHDYGQQLRLQEQLLAKVLNQDGTRICHLGVLQQRLSDLRVLIILDDVSDIKQLKALAKETTWFGPGSRIIVTTENKDLLQQRGIDSTYHVGFPSREEALEIFCKYAFEQSSPPHAFEKLAARITHLCGNLPLGLCVMGSSLFGKKQDEWEFVVHRLETNPGQEIDDVLRVGYERLHENDQMLFLHIAIFFNYRDRDLVEAMLADDGNLDVGNWLKILVNKSLIEIYRTGQIVMHKLLQQVGRQAIRRQEPWKRQILINANEICDLLRYEKGTSCNVSGISFDTSGISEVTICDGAFKRLHDLRFLHVYKSRDDGNNRVHIPEKVEFPPRLRLLHWAAYPSKSLPPTFNLECLVELNMRESLVEKLWEGTQHLKNLKYMDLTESKNLKELPDLSNATNLEYFYLDNCESLVEIPSSFAHLHKLEWLEMNNCINLQVIPAHMNLTSVKQVNMKGCSRLRKFPVISRHIEALDISDNTELEDMPASIASWCHLVYLDMSHNEKLQGLTQLPTSLRHLNLSYTDIESIPDCIKALHQLEELCLSGCTRLASLPDLPCSIKALEAEDCESLESVSSPLYTPSARLSFTNCFKLGGEAREAIIRRSSDSTGSVLLPGREVPAEFDHRAQGNSLSILLPLGGNSQFMVCVVISPNHDITKMSNESELLCRINGESCSYDEEFDIVDVSNCRREHLFIFHSGLLRMGRSEAGTEMVFEFSSALQEDFDIIECGVKIWTPQSIRRGYLAFGEDDDGTDGVICDTEDVDQMTDETKGGNNGGSSDEEDGKIHMYSHESGETSESESESEKEDESEPRETSEADADGDYESVSRKRAKKTTSASTDLKVPTSSSEKGRGVSSDSAKSLSLLKMMDSDDDMLDAHDMDSVDYDFDSGGTDDDNDIDETDYGFGEADTDDAAIIASHRSQTNYVVLKEEDIRRHQKDDVGRVSVVLSIVKGASLLRERERKKEDREEKRKKKNVAAVKVNDEWFADEDRVRRTVGILEGPAPDGREFTCGICFESYPLEETISVSCGHPFCATCWTGYISTSINDGPGCLMLKCPYPCCLAAIGLDMIDNLASKEDKERYYRYFLRSYVEVNREMKWCPAPGCEHAIGFAAGTESNYDVSCLCSHSFCWNCSEEAHRPVDCDTVGKWILKNSTESENMNWILANSKPCPKCKRPIEKNHGCMHMTCTPPCKFEFCWLCLNAWTEHGESSGGYYACNRYEAAKKQGLYDEAERRREMAKNSLEKYTHYYKRWASNQVSRQKAVGDLQKMQSEKLRKLSDIQCTSESQLKFIAEAWLQIIECRRVLKWTYAYGYYVPDDHTKKQFFEYLQGEAESGLERLHECIENDIEVFEFGEGPSEEFNHFRTKLTDLTSITKTFFQNLVKALENGLADVDSHAASSKPANCKPSSNTKDGGKGKKEALTMAGSAET</sequence>
<keyword evidence="9" id="KW-0677">Repeat</keyword>
<dbReference type="InterPro" id="IPR025875">
    <property type="entry name" value="Leu-rich_rpt_4"/>
</dbReference>
<dbReference type="InterPro" id="IPR025724">
    <property type="entry name" value="GAG-pre-integrase_dom"/>
</dbReference>
<dbReference type="PROSITE" id="PS50994">
    <property type="entry name" value="INTEGRASE"/>
    <property type="match status" value="1"/>
</dbReference>
<dbReference type="InterPro" id="IPR054722">
    <property type="entry name" value="PolX-like_BBD"/>
</dbReference>
<dbReference type="CDD" id="cd20346">
    <property type="entry name" value="BRcat_RBR_ANKIB1"/>
    <property type="match status" value="1"/>
</dbReference>
<feature type="compositionally biased region" description="Basic and acidic residues" evidence="19">
    <location>
        <begin position="2488"/>
        <end position="2498"/>
    </location>
</feature>
<feature type="compositionally biased region" description="Acidic residues" evidence="19">
    <location>
        <begin position="2499"/>
        <end position="2527"/>
    </location>
</feature>
<dbReference type="GO" id="GO:0008270">
    <property type="term" value="F:zinc ion binding"/>
    <property type="evidence" value="ECO:0007669"/>
    <property type="project" value="UniProtKB-KW"/>
</dbReference>
<dbReference type="InterPro" id="IPR044974">
    <property type="entry name" value="Disease_R_plants"/>
</dbReference>
<evidence type="ECO:0000256" key="7">
    <source>
        <dbReference type="ARBA" id="ARBA00022679"/>
    </source>
</evidence>
<dbReference type="FunFam" id="3.40.50.10140:FF:000007">
    <property type="entry name" value="Disease resistance protein (TIR-NBS-LRR class)"/>
    <property type="match status" value="1"/>
</dbReference>
<dbReference type="Pfam" id="PF00931">
    <property type="entry name" value="NB-ARC"/>
    <property type="match status" value="1"/>
</dbReference>
<evidence type="ECO:0000256" key="19">
    <source>
        <dbReference type="SAM" id="MobiDB-lite"/>
    </source>
</evidence>
<dbReference type="InterPro" id="IPR011713">
    <property type="entry name" value="Leu-rich_rpt_3"/>
</dbReference>
<feature type="domain" description="TIR" evidence="21">
    <location>
        <begin position="1468"/>
        <end position="1632"/>
    </location>
</feature>
<evidence type="ECO:0000256" key="11">
    <source>
        <dbReference type="ARBA" id="ARBA00022786"/>
    </source>
</evidence>
<keyword evidence="18" id="KW-0175">Coiled coil</keyword>
<keyword evidence="8" id="KW-0479">Metal-binding</keyword>
<dbReference type="CDD" id="cd09272">
    <property type="entry name" value="RNase_HI_RT_Ty1"/>
    <property type="match status" value="1"/>
</dbReference>
<organism evidence="24 25">
    <name type="scientific">Arabidopsis suecica</name>
    <name type="common">Swedish thale-cress</name>
    <name type="synonym">Cardaminopsis suecica</name>
    <dbReference type="NCBI Taxonomy" id="45249"/>
    <lineage>
        <taxon>Eukaryota</taxon>
        <taxon>Viridiplantae</taxon>
        <taxon>Streptophyta</taxon>
        <taxon>Embryophyta</taxon>
        <taxon>Tracheophyta</taxon>
        <taxon>Spermatophyta</taxon>
        <taxon>Magnoliopsida</taxon>
        <taxon>eudicotyledons</taxon>
        <taxon>Gunneridae</taxon>
        <taxon>Pentapetalae</taxon>
        <taxon>rosids</taxon>
        <taxon>malvids</taxon>
        <taxon>Brassicales</taxon>
        <taxon>Brassicaceae</taxon>
        <taxon>Camelineae</taxon>
        <taxon>Arabidopsis</taxon>
    </lineage>
</organism>
<evidence type="ECO:0000256" key="12">
    <source>
        <dbReference type="ARBA" id="ARBA00022801"/>
    </source>
</evidence>
<comment type="caution">
    <text evidence="24">The sequence shown here is derived from an EMBL/GenBank/DDBJ whole genome shotgun (WGS) entry which is preliminary data.</text>
</comment>
<feature type="domain" description="RING-type" evidence="23">
    <location>
        <begin position="2711"/>
        <end position="2925"/>
    </location>
</feature>
<evidence type="ECO:0000256" key="13">
    <source>
        <dbReference type="ARBA" id="ARBA00022821"/>
    </source>
</evidence>
<evidence type="ECO:0000256" key="10">
    <source>
        <dbReference type="ARBA" id="ARBA00022771"/>
    </source>
</evidence>
<dbReference type="SMART" id="SM00255">
    <property type="entry name" value="TIR"/>
    <property type="match status" value="1"/>
</dbReference>
<feature type="compositionally biased region" description="Acidic residues" evidence="19">
    <location>
        <begin position="2458"/>
        <end position="2471"/>
    </location>
</feature>
<feature type="region of interest" description="Disordered" evidence="19">
    <location>
        <begin position="841"/>
        <end position="861"/>
    </location>
</feature>
<feature type="region of interest" description="Disordered" evidence="19">
    <location>
        <begin position="892"/>
        <end position="930"/>
    </location>
</feature>
<dbReference type="InterPro" id="IPR029472">
    <property type="entry name" value="Copia-like_N"/>
</dbReference>
<dbReference type="PANTHER" id="PTHR11017:SF225">
    <property type="entry name" value="ADP-RIBOSYL CYCLASE_CYCLIC ADP-RIBOSE HYDROLASE-RELATED"/>
    <property type="match status" value="1"/>
</dbReference>
<name>A0A8T2HGR8_ARASU</name>
<dbReference type="InterPro" id="IPR001611">
    <property type="entry name" value="Leu-rich_rpt"/>
</dbReference>
<dbReference type="GO" id="GO:0061630">
    <property type="term" value="F:ubiquitin protein ligase activity"/>
    <property type="evidence" value="ECO:0007669"/>
    <property type="project" value="UniProtKB-EC"/>
</dbReference>
<dbReference type="Pfam" id="PF07725">
    <property type="entry name" value="LRR_3"/>
    <property type="match status" value="1"/>
</dbReference>
<keyword evidence="11" id="KW-0833">Ubl conjugation pathway</keyword>
<dbReference type="InterPro" id="IPR044066">
    <property type="entry name" value="TRIAD_supradom"/>
</dbReference>
<dbReference type="OrthoDB" id="69641at2759"/>
<evidence type="ECO:0000256" key="16">
    <source>
        <dbReference type="ARBA" id="ARBA00047304"/>
    </source>
</evidence>
<keyword evidence="13" id="KW-0611">Plant defense</keyword>
<feature type="region of interest" description="Disordered" evidence="19">
    <location>
        <begin position="3100"/>
        <end position="3134"/>
    </location>
</feature>
<feature type="region of interest" description="Disordered" evidence="19">
    <location>
        <begin position="297"/>
        <end position="322"/>
    </location>
</feature>
<dbReference type="SMART" id="SM00647">
    <property type="entry name" value="IBR"/>
    <property type="match status" value="2"/>
</dbReference>
<comment type="cofactor">
    <cofactor evidence="2">
        <name>Zn(2+)</name>
        <dbReference type="ChEBI" id="CHEBI:29105"/>
    </cofactor>
</comment>
<dbReference type="Pfam" id="PF00665">
    <property type="entry name" value="rve"/>
    <property type="match status" value="1"/>
</dbReference>
<dbReference type="Pfam" id="PF13976">
    <property type="entry name" value="gag_pre-integrs"/>
    <property type="match status" value="1"/>
</dbReference>
<dbReference type="Pfam" id="PF22936">
    <property type="entry name" value="Pol_BBD"/>
    <property type="match status" value="1"/>
</dbReference>
<keyword evidence="6" id="KW-0433">Leucine-rich repeat</keyword>
<dbReference type="PROSITE" id="PS51450">
    <property type="entry name" value="LRR"/>
    <property type="match status" value="1"/>
</dbReference>
<evidence type="ECO:0000256" key="15">
    <source>
        <dbReference type="ARBA" id="ARBA00023027"/>
    </source>
</evidence>
<dbReference type="EMBL" id="JAEFBJ010000001">
    <property type="protein sequence ID" value="KAG7658327.1"/>
    <property type="molecule type" value="Genomic_DNA"/>
</dbReference>
<dbReference type="InterPro" id="IPR057670">
    <property type="entry name" value="SH3_retrovirus"/>
</dbReference>
<dbReference type="SMART" id="SM00382">
    <property type="entry name" value="AAA"/>
    <property type="match status" value="1"/>
</dbReference>
<dbReference type="InterPro" id="IPR058192">
    <property type="entry name" value="WHD_ROQ1-like"/>
</dbReference>
<comment type="function">
    <text evidence="3">Might act as an E3 ubiquitin-protein ligase, or as part of E3 complex, which accepts ubiquitin from specific E2 ubiquitin-conjugating enzymes and then transfers it to substrates.</text>
</comment>
<feature type="compositionally biased region" description="Polar residues" evidence="19">
    <location>
        <begin position="2538"/>
        <end position="2552"/>
    </location>
</feature>
<evidence type="ECO:0000256" key="18">
    <source>
        <dbReference type="SAM" id="Coils"/>
    </source>
</evidence>
<evidence type="ECO:0000256" key="5">
    <source>
        <dbReference type="ARBA" id="ARBA00005884"/>
    </source>
</evidence>
<dbReference type="InterPro" id="IPR001841">
    <property type="entry name" value="Znf_RING"/>
</dbReference>
<keyword evidence="10 17" id="KW-0863">Zinc-finger</keyword>
<evidence type="ECO:0000313" key="25">
    <source>
        <dbReference type="Proteomes" id="UP000694251"/>
    </source>
</evidence>
<dbReference type="InterPro" id="IPR001584">
    <property type="entry name" value="Integrase_cat-core"/>
</dbReference>
<comment type="catalytic activity">
    <reaction evidence="1">
        <text>[E2 ubiquitin-conjugating enzyme]-S-ubiquitinyl-L-cysteine + [acceptor protein]-L-lysine = [E2 ubiquitin-conjugating enzyme]-L-cysteine + [acceptor protein]-N(6)-ubiquitinyl-L-lysine.</text>
        <dbReference type="EC" id="2.3.2.31"/>
    </reaction>
</comment>
<evidence type="ECO:0000256" key="4">
    <source>
        <dbReference type="ARBA" id="ARBA00004906"/>
    </source>
</evidence>
<gene>
    <name evidence="24" type="ORF">ISN44_As01g053070</name>
</gene>
<evidence type="ECO:0000256" key="3">
    <source>
        <dbReference type="ARBA" id="ARBA00003976"/>
    </source>
</evidence>
<dbReference type="Pfam" id="PF14244">
    <property type="entry name" value="Retrotran_gag_3"/>
    <property type="match status" value="1"/>
</dbReference>
<feature type="coiled-coil region" evidence="18">
    <location>
        <begin position="2926"/>
        <end position="2953"/>
    </location>
</feature>
<feature type="compositionally biased region" description="Gly residues" evidence="19">
    <location>
        <begin position="302"/>
        <end position="315"/>
    </location>
</feature>
<dbReference type="Pfam" id="PF25597">
    <property type="entry name" value="SH3_retrovirus"/>
    <property type="match status" value="1"/>
</dbReference>
<dbReference type="FunFam" id="1.20.120.1750:FF:000005">
    <property type="entry name" value="RBR-type E3 ubiquitin transferase"/>
    <property type="match status" value="1"/>
</dbReference>
<feature type="domain" description="RING-type" evidence="20">
    <location>
        <begin position="2715"/>
        <end position="2761"/>
    </location>
</feature>
<evidence type="ECO:0000256" key="9">
    <source>
        <dbReference type="ARBA" id="ARBA00022737"/>
    </source>
</evidence>
<dbReference type="Pfam" id="PF07727">
    <property type="entry name" value="RVT_2"/>
    <property type="match status" value="1"/>
</dbReference>
<evidence type="ECO:0000256" key="8">
    <source>
        <dbReference type="ARBA" id="ARBA00022723"/>
    </source>
</evidence>
<protein>
    <submittedName>
        <fullName evidence="24">IBR domain</fullName>
    </submittedName>
</protein>
<evidence type="ECO:0000259" key="20">
    <source>
        <dbReference type="PROSITE" id="PS50089"/>
    </source>
</evidence>
<evidence type="ECO:0000256" key="6">
    <source>
        <dbReference type="ARBA" id="ARBA00022614"/>
    </source>
</evidence>
<dbReference type="Pfam" id="PF01485">
    <property type="entry name" value="IBR"/>
    <property type="match status" value="1"/>
</dbReference>
<evidence type="ECO:0000256" key="2">
    <source>
        <dbReference type="ARBA" id="ARBA00001947"/>
    </source>
</evidence>
<evidence type="ECO:0000313" key="24">
    <source>
        <dbReference type="EMBL" id="KAG7658327.1"/>
    </source>
</evidence>
<keyword evidence="7" id="KW-0808">Transferase</keyword>
<keyword evidence="14" id="KW-0862">Zinc</keyword>
<evidence type="ECO:0000259" key="22">
    <source>
        <dbReference type="PROSITE" id="PS50994"/>
    </source>
</evidence>
<dbReference type="GO" id="GO:0006952">
    <property type="term" value="P:defense response"/>
    <property type="evidence" value="ECO:0007669"/>
    <property type="project" value="UniProtKB-KW"/>
</dbReference>
<dbReference type="FunFam" id="3.30.40.10:FF:000019">
    <property type="entry name" value="RBR-type E3 ubiquitin transferase"/>
    <property type="match status" value="1"/>
</dbReference>
<keyword evidence="25" id="KW-1185">Reference proteome</keyword>
<dbReference type="FunFam" id="1.10.8.430:FF:000002">
    <property type="entry name" value="Disease resistance protein (TIR-NBS-LRR class)"/>
    <property type="match status" value="1"/>
</dbReference>
<dbReference type="Pfam" id="PF01582">
    <property type="entry name" value="TIR"/>
    <property type="match status" value="1"/>
</dbReference>
<keyword evidence="15" id="KW-0520">NAD</keyword>
<dbReference type="Proteomes" id="UP000694251">
    <property type="component" value="Chromosome 1"/>
</dbReference>
<keyword evidence="12" id="KW-0378">Hydrolase</keyword>
<dbReference type="CDD" id="cd23141">
    <property type="entry name" value="RING-HC_ARI6-like"/>
    <property type="match status" value="1"/>
</dbReference>
<feature type="region of interest" description="Disordered" evidence="19">
    <location>
        <begin position="2458"/>
        <end position="2563"/>
    </location>
</feature>
<dbReference type="InterPro" id="IPR013103">
    <property type="entry name" value="RVT_2"/>
</dbReference>
<dbReference type="PROSITE" id="PS50089">
    <property type="entry name" value="ZF_RING_2"/>
    <property type="match status" value="1"/>
</dbReference>
<comment type="pathway">
    <text evidence="4">Protein modification; protein ubiquitination.</text>
</comment>
<evidence type="ECO:0000256" key="17">
    <source>
        <dbReference type="PROSITE-ProRule" id="PRU00175"/>
    </source>
</evidence>
<dbReference type="InterPro" id="IPR045840">
    <property type="entry name" value="Ariadne"/>
</dbReference>
<feature type="domain" description="Integrase catalytic" evidence="22">
    <location>
        <begin position="565"/>
        <end position="738"/>
    </location>
</feature>
<evidence type="ECO:0000256" key="1">
    <source>
        <dbReference type="ARBA" id="ARBA00001798"/>
    </source>
</evidence>
<dbReference type="Pfam" id="PF22191">
    <property type="entry name" value="IBR_1"/>
    <property type="match status" value="1"/>
</dbReference>
<dbReference type="Pfam" id="PF12799">
    <property type="entry name" value="LRR_4"/>
    <property type="match status" value="1"/>
</dbReference>
<dbReference type="FunFam" id="3.80.10.10:FF:000386">
    <property type="entry name" value="Disease resistance protein RPS4"/>
    <property type="match status" value="1"/>
</dbReference>
<comment type="similarity">
    <text evidence="5">Belongs to the RBR family. Ariadne subfamily.</text>
</comment>
<dbReference type="FunFam" id="3.40.50.300:FF:001002">
    <property type="entry name" value="Disease resistance protein (TIR-NBS-LRR class)"/>
    <property type="match status" value="1"/>
</dbReference>
<dbReference type="PROSITE" id="PS50104">
    <property type="entry name" value="TIR"/>
    <property type="match status" value="1"/>
</dbReference>
<evidence type="ECO:0000256" key="14">
    <source>
        <dbReference type="ARBA" id="ARBA00022833"/>
    </source>
</evidence>
<evidence type="ECO:0000259" key="23">
    <source>
        <dbReference type="PROSITE" id="PS51873"/>
    </source>
</evidence>
<dbReference type="InterPro" id="IPR002867">
    <property type="entry name" value="IBR_dom"/>
</dbReference>
<dbReference type="Pfam" id="PF19422">
    <property type="entry name" value="Ariadne"/>
    <property type="match status" value="1"/>
</dbReference>
<proteinExistence type="inferred from homology"/>
<feature type="compositionally biased region" description="Polar residues" evidence="19">
    <location>
        <begin position="3101"/>
        <end position="3116"/>
    </location>
</feature>
<dbReference type="PANTHER" id="PTHR11017">
    <property type="entry name" value="LEUCINE-RICH REPEAT-CONTAINING PROTEIN"/>
    <property type="match status" value="1"/>
</dbReference>
<dbReference type="InterPro" id="IPR000157">
    <property type="entry name" value="TIR_dom"/>
</dbReference>
<dbReference type="InterPro" id="IPR002182">
    <property type="entry name" value="NB-ARC"/>
</dbReference>
<dbReference type="GO" id="GO:0043531">
    <property type="term" value="F:ADP binding"/>
    <property type="evidence" value="ECO:0007669"/>
    <property type="project" value="InterPro"/>
</dbReference>
<comment type="catalytic activity">
    <reaction evidence="16">
        <text>NAD(+) + H2O = ADP-D-ribose + nicotinamide + H(+)</text>
        <dbReference type="Rhea" id="RHEA:16301"/>
        <dbReference type="ChEBI" id="CHEBI:15377"/>
        <dbReference type="ChEBI" id="CHEBI:15378"/>
        <dbReference type="ChEBI" id="CHEBI:17154"/>
        <dbReference type="ChEBI" id="CHEBI:57540"/>
        <dbReference type="ChEBI" id="CHEBI:57967"/>
        <dbReference type="EC" id="3.2.2.6"/>
    </reaction>
    <physiologicalReaction direction="left-to-right" evidence="16">
        <dbReference type="Rhea" id="RHEA:16302"/>
    </physiologicalReaction>
</comment>
<dbReference type="GO" id="GO:0061809">
    <property type="term" value="F:NAD+ nucleosidase activity, cyclic ADP-ribose generating"/>
    <property type="evidence" value="ECO:0007669"/>
    <property type="project" value="UniProtKB-EC"/>
</dbReference>
<dbReference type="Pfam" id="PF23282">
    <property type="entry name" value="WHD_ROQ1"/>
    <property type="match status" value="1"/>
</dbReference>